<sequence>MLEMSAPQSAYDQKRLLMWIENYHGHHADHWTAHSQKHP</sequence>
<dbReference type="Proteomes" id="UP000271889">
    <property type="component" value="Unassembled WGS sequence"/>
</dbReference>
<proteinExistence type="predicted"/>
<protein>
    <submittedName>
        <fullName evidence="1">Uncharacterized protein</fullName>
    </submittedName>
</protein>
<keyword evidence="2" id="KW-1185">Reference proteome</keyword>
<reference evidence="1 2" key="1">
    <citation type="submission" date="2018-11" db="EMBL/GenBank/DDBJ databases">
        <authorList>
            <consortium name="Pathogen Informatics"/>
        </authorList>
    </citation>
    <scope>NUCLEOTIDE SEQUENCE [LARGE SCALE GENOMIC DNA]</scope>
</reference>
<dbReference type="EMBL" id="UYRV01120010">
    <property type="protein sequence ID" value="VDN32056.1"/>
    <property type="molecule type" value="Genomic_DNA"/>
</dbReference>
<evidence type="ECO:0000313" key="2">
    <source>
        <dbReference type="Proteomes" id="UP000271889"/>
    </source>
</evidence>
<organism evidence="1 2">
    <name type="scientific">Cylicostephanus goldi</name>
    <name type="common">Nematode worm</name>
    <dbReference type="NCBI Taxonomy" id="71465"/>
    <lineage>
        <taxon>Eukaryota</taxon>
        <taxon>Metazoa</taxon>
        <taxon>Ecdysozoa</taxon>
        <taxon>Nematoda</taxon>
        <taxon>Chromadorea</taxon>
        <taxon>Rhabditida</taxon>
        <taxon>Rhabditina</taxon>
        <taxon>Rhabditomorpha</taxon>
        <taxon>Strongyloidea</taxon>
        <taxon>Strongylidae</taxon>
        <taxon>Cylicostephanus</taxon>
    </lineage>
</organism>
<evidence type="ECO:0000313" key="1">
    <source>
        <dbReference type="EMBL" id="VDN32056.1"/>
    </source>
</evidence>
<accession>A0A3P7QM54</accession>
<dbReference type="AlphaFoldDB" id="A0A3P7QM54"/>
<gene>
    <name evidence="1" type="ORF">CGOC_LOCUS12007</name>
</gene>
<name>A0A3P7QM54_CYLGO</name>